<accession>A0ABY7FSD9</accession>
<dbReference type="Pfam" id="PF15926">
    <property type="entry name" value="RNF220"/>
    <property type="match status" value="2"/>
</dbReference>
<name>A0ABY7FSD9_MYAAR</name>
<reference evidence="3" key="1">
    <citation type="submission" date="2022-11" db="EMBL/GenBank/DDBJ databases">
        <title>Centuries of genome instability and evolution in soft-shell clam transmissible cancer (bioRxiv).</title>
        <authorList>
            <person name="Hart S.F.M."/>
            <person name="Yonemitsu M.A."/>
            <person name="Giersch R.M."/>
            <person name="Beal B.F."/>
            <person name="Arriagada G."/>
            <person name="Davis B.W."/>
            <person name="Ostrander E.A."/>
            <person name="Goff S.P."/>
            <person name="Metzger M.J."/>
        </authorList>
    </citation>
    <scope>NUCLEOTIDE SEQUENCE</scope>
    <source>
        <strain evidence="3">MELC-2E11</strain>
        <tissue evidence="3">Siphon/mantle</tissue>
    </source>
</reference>
<sequence>MVTTQWLFYKCIGKATAFLTHGCMIVFFSHQHMELPLWTTLSPSHSGSSPKSTNLETRMFVINPSTDQQPWFIDEYVHGMDTSSFIPNPMGSPALMVLASTAENHEGSRMNGAQRFANTDNKDGTPQFTAPNYTMYRPGEPFSTPIYAPVHPFVRAAATAERSGARIMHPAGSSAFRPVSNDGMDQLHSAFSPAKRAKPEDLTTKSSHTAANDSIEDCTADEHSRDDRPSSLSSLNYETNSDSYSEAGDRGTPDSEGRSLRKQRKRVVLDGQAPHCSICELTLRPGEVESHLQSEIEKLNKLSVRNAPKSRGRKKKGEETVCPVCSKKVTGSPEELNEHVELCLKKRDEEDGVVVDVETEADDSYEEYTWAGQTRIRATSMLDGGYAGSGFQVAGTSRDTGDEDLDLNANVIPCASDEPGEDREREALRGAVLSAADLSAQSRLADTAIQGAHHPGERSPNKVKLELMETGESSGETIGGSAGQIITALRYKLKEKDKETSSQKCLICMVHGYEMYNISVLIVMLLIYLWI</sequence>
<protein>
    <submittedName>
        <fullName evidence="3">RN220-like protein</fullName>
    </submittedName>
</protein>
<evidence type="ECO:0000313" key="3">
    <source>
        <dbReference type="EMBL" id="WAR23779.1"/>
    </source>
</evidence>
<dbReference type="InterPro" id="IPR031824">
    <property type="entry name" value="RNF220_mid"/>
</dbReference>
<evidence type="ECO:0000259" key="2">
    <source>
        <dbReference type="Pfam" id="PF15926"/>
    </source>
</evidence>
<dbReference type="Gene3D" id="3.30.160.60">
    <property type="entry name" value="Classic Zinc Finger"/>
    <property type="match status" value="1"/>
</dbReference>
<dbReference type="InterPro" id="IPR052443">
    <property type="entry name" value="E3_ubiq-ligase_RNF220-like"/>
</dbReference>
<dbReference type="EMBL" id="CP111024">
    <property type="protein sequence ID" value="WAR23779.1"/>
    <property type="molecule type" value="Genomic_DNA"/>
</dbReference>
<evidence type="ECO:0000256" key="1">
    <source>
        <dbReference type="SAM" id="MobiDB-lite"/>
    </source>
</evidence>
<gene>
    <name evidence="3" type="ORF">MAR_037448</name>
</gene>
<feature type="region of interest" description="Disordered" evidence="1">
    <location>
        <begin position="171"/>
        <end position="266"/>
    </location>
</feature>
<feature type="compositionally biased region" description="Basic and acidic residues" evidence="1">
    <location>
        <begin position="247"/>
        <end position="259"/>
    </location>
</feature>
<dbReference type="PANTHER" id="PTHR13459">
    <property type="entry name" value="E3 UBIQUITIN-PROTEIN LIGASE RNF220 ISOFORM X1"/>
    <property type="match status" value="1"/>
</dbReference>
<feature type="domain" description="E3 ubiquitin-protein ligase RNF220 middle" evidence="2">
    <location>
        <begin position="272"/>
        <end position="309"/>
    </location>
</feature>
<keyword evidence="4" id="KW-1185">Reference proteome</keyword>
<organism evidence="3 4">
    <name type="scientific">Mya arenaria</name>
    <name type="common">Soft-shell clam</name>
    <dbReference type="NCBI Taxonomy" id="6604"/>
    <lineage>
        <taxon>Eukaryota</taxon>
        <taxon>Metazoa</taxon>
        <taxon>Spiralia</taxon>
        <taxon>Lophotrochozoa</taxon>
        <taxon>Mollusca</taxon>
        <taxon>Bivalvia</taxon>
        <taxon>Autobranchia</taxon>
        <taxon>Heteroconchia</taxon>
        <taxon>Euheterodonta</taxon>
        <taxon>Imparidentia</taxon>
        <taxon>Neoheterodontei</taxon>
        <taxon>Myida</taxon>
        <taxon>Myoidea</taxon>
        <taxon>Myidae</taxon>
        <taxon>Mya</taxon>
    </lineage>
</organism>
<feature type="domain" description="E3 ubiquitin-protein ligase RNF220 middle" evidence="2">
    <location>
        <begin position="312"/>
        <end position="434"/>
    </location>
</feature>
<dbReference type="Proteomes" id="UP001164746">
    <property type="component" value="Chromosome 13"/>
</dbReference>
<evidence type="ECO:0000313" key="4">
    <source>
        <dbReference type="Proteomes" id="UP001164746"/>
    </source>
</evidence>
<proteinExistence type="predicted"/>
<feature type="compositionally biased region" description="Basic and acidic residues" evidence="1">
    <location>
        <begin position="220"/>
        <end position="229"/>
    </location>
</feature>
<dbReference type="PANTHER" id="PTHR13459:SF1">
    <property type="entry name" value="E3 UBIQUITIN-PROTEIN LIGASE RNF220 ISOFORM X1"/>
    <property type="match status" value="1"/>
</dbReference>